<dbReference type="Pfam" id="PF00264">
    <property type="entry name" value="Tyrosinase"/>
    <property type="match status" value="2"/>
</dbReference>
<dbReference type="PROSITE" id="PS00497">
    <property type="entry name" value="TYROSINASE_1"/>
    <property type="match status" value="1"/>
</dbReference>
<sequence length="501" mass="55173">MKFNQLSRRAFIKGSASLLALSTMPVKFSFAQTTIRVRPEWQQFRNSANYASFIDAIRLMRANTNASSPSSWQYWVNVHVNYCPHGAPYFLAWHRGYLYYFEQQLRIVSGNNNLVLPYWDYYRNPRIPAEFTDPARGNPLYVARVNTNVYNALTLTPFGSNVWNFQRGTANAFETFLEDAPHNPVHNIIGGVMQTMQSPQDPIFYLHHANIDRLWHAWALPDGKGIPWTSSPYWSGNFTYAPNLTLPRSQCYHPNWVGTDYADNSPPTSLPPQAMLKGEVIRVQSQQARGVARPPVGAFKSTAPKGLGAGRRSIGGASDVGLSESSVSVRVPVQKQDSDALQTIVAHARGNRAAPAAAPETYKSVDITLDNVNLLPPGRLGGFYYKVYLNLPAGGATSSSEAYYLGTLGAFEIDAASHRGGGHHGGGTVQLSFPATERLVSIMTNDIREVTVSLVRVNGDNSPRGRVVTIGELRVELSTQEPFDLTPPAPAPADSPYRSSN</sequence>
<dbReference type="GO" id="GO:0046872">
    <property type="term" value="F:metal ion binding"/>
    <property type="evidence" value="ECO:0007669"/>
    <property type="project" value="UniProtKB-KW"/>
</dbReference>
<dbReference type="Proteomes" id="UP000295382">
    <property type="component" value="Unassembled WGS sequence"/>
</dbReference>
<keyword evidence="1" id="KW-0479">Metal-binding</keyword>
<dbReference type="InterPro" id="IPR002227">
    <property type="entry name" value="Tyrosinase_Cu-bd"/>
</dbReference>
<keyword evidence="7" id="KW-1185">Reference proteome</keyword>
<name>A0A4R3I324_PAULE</name>
<evidence type="ECO:0000256" key="1">
    <source>
        <dbReference type="ARBA" id="ARBA00022723"/>
    </source>
</evidence>
<feature type="chain" id="PRO_5020724658" evidence="3">
    <location>
        <begin position="32"/>
        <end position="501"/>
    </location>
</feature>
<evidence type="ECO:0000313" key="7">
    <source>
        <dbReference type="Proteomes" id="UP000295382"/>
    </source>
</evidence>
<comment type="caution">
    <text evidence="6">The sequence shown here is derived from an EMBL/GenBank/DDBJ whole genome shotgun (WGS) entry which is preliminary data.</text>
</comment>
<feature type="region of interest" description="Disordered" evidence="2">
    <location>
        <begin position="479"/>
        <end position="501"/>
    </location>
</feature>
<dbReference type="PROSITE" id="PS51318">
    <property type="entry name" value="TAT"/>
    <property type="match status" value="1"/>
</dbReference>
<dbReference type="PANTHER" id="PTHR11474">
    <property type="entry name" value="TYROSINASE FAMILY MEMBER"/>
    <property type="match status" value="1"/>
</dbReference>
<dbReference type="InterPro" id="IPR057190">
    <property type="entry name" value="DUF7868"/>
</dbReference>
<dbReference type="AlphaFoldDB" id="A0A4R3I324"/>
<evidence type="ECO:0000256" key="2">
    <source>
        <dbReference type="SAM" id="MobiDB-lite"/>
    </source>
</evidence>
<dbReference type="OrthoDB" id="2874181at2"/>
<evidence type="ECO:0000259" key="5">
    <source>
        <dbReference type="PROSITE" id="PS00498"/>
    </source>
</evidence>
<reference evidence="6 7" key="1">
    <citation type="submission" date="2019-03" db="EMBL/GenBank/DDBJ databases">
        <title>Genomic Encyclopedia of Type Strains, Phase IV (KMG-IV): sequencing the most valuable type-strain genomes for metagenomic binning, comparative biology and taxonomic classification.</title>
        <authorList>
            <person name="Goeker M."/>
        </authorList>
    </citation>
    <scope>NUCLEOTIDE SEQUENCE [LARGE SCALE GENOMIC DNA]</scope>
    <source>
        <strain evidence="6 7">DSM 7445</strain>
    </source>
</reference>
<feature type="domain" description="Tyrosinase copper-binding" evidence="5">
    <location>
        <begin position="201"/>
        <end position="212"/>
    </location>
</feature>
<dbReference type="InterPro" id="IPR006311">
    <property type="entry name" value="TAT_signal"/>
</dbReference>
<protein>
    <submittedName>
        <fullName evidence="6">Tyrosinase</fullName>
    </submittedName>
</protein>
<proteinExistence type="predicted"/>
<dbReference type="InterPro" id="IPR008922">
    <property type="entry name" value="Di-copper_centre_dom_sf"/>
</dbReference>
<evidence type="ECO:0000313" key="6">
    <source>
        <dbReference type="EMBL" id="TCS39674.1"/>
    </source>
</evidence>
<evidence type="ECO:0000256" key="3">
    <source>
        <dbReference type="SAM" id="SignalP"/>
    </source>
</evidence>
<dbReference type="EMBL" id="SLZQ01000001">
    <property type="protein sequence ID" value="TCS39674.1"/>
    <property type="molecule type" value="Genomic_DNA"/>
</dbReference>
<feature type="region of interest" description="Disordered" evidence="2">
    <location>
        <begin position="292"/>
        <end position="311"/>
    </location>
</feature>
<gene>
    <name evidence="6" type="ORF">EDC30_101633</name>
</gene>
<dbReference type="Gene3D" id="1.10.1280.10">
    <property type="entry name" value="Di-copper center containing domain from catechol oxidase"/>
    <property type="match status" value="2"/>
</dbReference>
<dbReference type="PROSITE" id="PS00498">
    <property type="entry name" value="TYROSINASE_2"/>
    <property type="match status" value="1"/>
</dbReference>
<keyword evidence="3" id="KW-0732">Signal</keyword>
<dbReference type="GO" id="GO:0016491">
    <property type="term" value="F:oxidoreductase activity"/>
    <property type="evidence" value="ECO:0007669"/>
    <property type="project" value="InterPro"/>
</dbReference>
<dbReference type="InterPro" id="IPR050316">
    <property type="entry name" value="Tyrosinase/Hemocyanin"/>
</dbReference>
<evidence type="ECO:0000259" key="4">
    <source>
        <dbReference type="PROSITE" id="PS00497"/>
    </source>
</evidence>
<organism evidence="6 7">
    <name type="scientific">Paucimonas lemoignei</name>
    <name type="common">Pseudomonas lemoignei</name>
    <dbReference type="NCBI Taxonomy" id="29443"/>
    <lineage>
        <taxon>Bacteria</taxon>
        <taxon>Pseudomonadati</taxon>
        <taxon>Pseudomonadota</taxon>
        <taxon>Betaproteobacteria</taxon>
        <taxon>Burkholderiales</taxon>
        <taxon>Burkholderiaceae</taxon>
        <taxon>Paucimonas</taxon>
    </lineage>
</organism>
<dbReference type="SUPFAM" id="SSF48056">
    <property type="entry name" value="Di-copper centre-containing domain"/>
    <property type="match status" value="1"/>
</dbReference>
<accession>A0A4R3I324</accession>
<dbReference type="Pfam" id="PF25271">
    <property type="entry name" value="DUF7868"/>
    <property type="match status" value="1"/>
</dbReference>
<feature type="signal peptide" evidence="3">
    <location>
        <begin position="1"/>
        <end position="31"/>
    </location>
</feature>
<feature type="domain" description="Tyrosinase copper-binding" evidence="4">
    <location>
        <begin position="85"/>
        <end position="102"/>
    </location>
</feature>